<proteinExistence type="predicted"/>
<comment type="caution">
    <text evidence="1">The sequence shown here is derived from an EMBL/GenBank/DDBJ whole genome shotgun (WGS) entry which is preliminary data.</text>
</comment>
<name>A0A5J4PHR3_9ZZZZ</name>
<dbReference type="AlphaFoldDB" id="A0A5J4PHR3"/>
<gene>
    <name evidence="1" type="ORF">EZS27_039951</name>
</gene>
<evidence type="ECO:0000313" key="1">
    <source>
        <dbReference type="EMBL" id="KAA6308370.1"/>
    </source>
</evidence>
<reference evidence="1" key="1">
    <citation type="submission" date="2019-03" db="EMBL/GenBank/DDBJ databases">
        <title>Single cell metagenomics reveals metabolic interactions within the superorganism composed of flagellate Streblomastix strix and complex community of Bacteroidetes bacteria on its surface.</title>
        <authorList>
            <person name="Treitli S.C."/>
            <person name="Kolisko M."/>
            <person name="Husnik F."/>
            <person name="Keeling P."/>
            <person name="Hampl V."/>
        </authorList>
    </citation>
    <scope>NUCLEOTIDE SEQUENCE</scope>
    <source>
        <strain evidence="1">STM</strain>
    </source>
</reference>
<accession>A0A5J4PHR3</accession>
<sequence>MIPLVYTKKIVWYIPNFNNRTWKIQIYVLLPLLSEGEEWRQRAQARGGTPPKLNDFLRKFFNRMN</sequence>
<dbReference type="EMBL" id="SNRY01008524">
    <property type="protein sequence ID" value="KAA6308370.1"/>
    <property type="molecule type" value="Genomic_DNA"/>
</dbReference>
<organism evidence="1">
    <name type="scientific">termite gut metagenome</name>
    <dbReference type="NCBI Taxonomy" id="433724"/>
    <lineage>
        <taxon>unclassified sequences</taxon>
        <taxon>metagenomes</taxon>
        <taxon>organismal metagenomes</taxon>
    </lineage>
</organism>
<protein>
    <submittedName>
        <fullName evidence="1">Uncharacterized protein</fullName>
    </submittedName>
</protein>